<dbReference type="GeneID" id="85362592"/>
<dbReference type="RefSeq" id="XP_060322451.1">
    <property type="nucleotide sequence ID" value="XM_060479044.1"/>
</dbReference>
<sequence length="307" mass="35214">SVPQGNTKRFRHSLGIEFHDRLLNKKHPACRLKHTQRFHRNCPSLHSTNYMEYPPADLSQDDRNVIFESLDLNFNREILESLLQAITLWNTRFRRDSILLTTITFGVDWVYQRRAFIQNGDNFYSVFVALQAIGPWWRMYQLVDGISGGITTLIVDITIIWCCWMFWGRLWCIIVIPAICTLAGIVTKSMQIRSVFINITSEIDETGGFAAEINWSLFYLSLTLTTTLLRFFVWRQGMKDEVLFSFLISFNLGSSCDASTISSTGVVSQQLFFMQDGTIAVPGSIENISMRSGHLLELPTIIQTESQ</sequence>
<keyword evidence="1" id="KW-1133">Transmembrane helix</keyword>
<feature type="transmembrane region" description="Helical" evidence="1">
    <location>
        <begin position="146"/>
        <end position="167"/>
    </location>
</feature>
<evidence type="ECO:0000313" key="2">
    <source>
        <dbReference type="EMBL" id="KAK0437085.1"/>
    </source>
</evidence>
<gene>
    <name evidence="2" type="ORF">EV420DRAFT_1670229</name>
</gene>
<dbReference type="EMBL" id="JAUEPS010000117">
    <property type="protein sequence ID" value="KAK0437085.1"/>
    <property type="molecule type" value="Genomic_DNA"/>
</dbReference>
<dbReference type="Proteomes" id="UP001175211">
    <property type="component" value="Unassembled WGS sequence"/>
</dbReference>
<feature type="transmembrane region" description="Helical" evidence="1">
    <location>
        <begin position="123"/>
        <end position="140"/>
    </location>
</feature>
<proteinExistence type="predicted"/>
<dbReference type="AlphaFoldDB" id="A0AA39J7W9"/>
<keyword evidence="1" id="KW-0812">Transmembrane</keyword>
<feature type="transmembrane region" description="Helical" evidence="1">
    <location>
        <begin position="213"/>
        <end position="233"/>
    </location>
</feature>
<accession>A0AA39J7W9</accession>
<keyword evidence="1" id="KW-0472">Membrane</keyword>
<keyword evidence="3" id="KW-1185">Reference proteome</keyword>
<feature type="transmembrane region" description="Helical" evidence="1">
    <location>
        <begin position="174"/>
        <end position="193"/>
    </location>
</feature>
<organism evidence="2 3">
    <name type="scientific">Armillaria tabescens</name>
    <name type="common">Ringless honey mushroom</name>
    <name type="synonym">Agaricus tabescens</name>
    <dbReference type="NCBI Taxonomy" id="1929756"/>
    <lineage>
        <taxon>Eukaryota</taxon>
        <taxon>Fungi</taxon>
        <taxon>Dikarya</taxon>
        <taxon>Basidiomycota</taxon>
        <taxon>Agaricomycotina</taxon>
        <taxon>Agaricomycetes</taxon>
        <taxon>Agaricomycetidae</taxon>
        <taxon>Agaricales</taxon>
        <taxon>Marasmiineae</taxon>
        <taxon>Physalacriaceae</taxon>
        <taxon>Desarmillaria</taxon>
    </lineage>
</organism>
<feature type="non-terminal residue" evidence="2">
    <location>
        <position position="307"/>
    </location>
</feature>
<reference evidence="2" key="1">
    <citation type="submission" date="2023-06" db="EMBL/GenBank/DDBJ databases">
        <authorList>
            <consortium name="Lawrence Berkeley National Laboratory"/>
            <person name="Ahrendt S."/>
            <person name="Sahu N."/>
            <person name="Indic B."/>
            <person name="Wong-Bajracharya J."/>
            <person name="Merenyi Z."/>
            <person name="Ke H.-M."/>
            <person name="Monk M."/>
            <person name="Kocsube S."/>
            <person name="Drula E."/>
            <person name="Lipzen A."/>
            <person name="Balint B."/>
            <person name="Henrissat B."/>
            <person name="Andreopoulos B."/>
            <person name="Martin F.M."/>
            <person name="Harder C.B."/>
            <person name="Rigling D."/>
            <person name="Ford K.L."/>
            <person name="Foster G.D."/>
            <person name="Pangilinan J."/>
            <person name="Papanicolaou A."/>
            <person name="Barry K."/>
            <person name="LaButti K."/>
            <person name="Viragh M."/>
            <person name="Koriabine M."/>
            <person name="Yan M."/>
            <person name="Riley R."/>
            <person name="Champramary S."/>
            <person name="Plett K.L."/>
            <person name="Tsai I.J."/>
            <person name="Slot J."/>
            <person name="Sipos G."/>
            <person name="Plett J."/>
            <person name="Nagy L.G."/>
            <person name="Grigoriev I.V."/>
        </authorList>
    </citation>
    <scope>NUCLEOTIDE SEQUENCE</scope>
    <source>
        <strain evidence="2">CCBAS 213</strain>
    </source>
</reference>
<evidence type="ECO:0000313" key="3">
    <source>
        <dbReference type="Proteomes" id="UP001175211"/>
    </source>
</evidence>
<name>A0AA39J7W9_ARMTA</name>
<evidence type="ECO:0000256" key="1">
    <source>
        <dbReference type="SAM" id="Phobius"/>
    </source>
</evidence>
<protein>
    <submittedName>
        <fullName evidence="2">Uncharacterized protein</fullName>
    </submittedName>
</protein>
<comment type="caution">
    <text evidence="2">The sequence shown here is derived from an EMBL/GenBank/DDBJ whole genome shotgun (WGS) entry which is preliminary data.</text>
</comment>